<evidence type="ECO:0000256" key="1">
    <source>
        <dbReference type="SAM" id="Phobius"/>
    </source>
</evidence>
<keyword evidence="1" id="KW-0812">Transmembrane</keyword>
<protein>
    <submittedName>
        <fullName evidence="2">Uncharacterized protein</fullName>
    </submittedName>
</protein>
<evidence type="ECO:0000313" key="3">
    <source>
        <dbReference type="Proteomes" id="UP001597053"/>
    </source>
</evidence>
<gene>
    <name evidence="2" type="ORF">ACFQZ8_01680</name>
</gene>
<name>A0ABW2ZWE3_9ACTN</name>
<feature type="transmembrane region" description="Helical" evidence="1">
    <location>
        <begin position="20"/>
        <end position="46"/>
    </location>
</feature>
<organism evidence="2 3">
    <name type="scientific">Micromonospora azadirachtae</name>
    <dbReference type="NCBI Taxonomy" id="1970735"/>
    <lineage>
        <taxon>Bacteria</taxon>
        <taxon>Bacillati</taxon>
        <taxon>Actinomycetota</taxon>
        <taxon>Actinomycetes</taxon>
        <taxon>Micromonosporales</taxon>
        <taxon>Micromonosporaceae</taxon>
        <taxon>Micromonospora</taxon>
    </lineage>
</organism>
<reference evidence="3" key="1">
    <citation type="journal article" date="2019" name="Int. J. Syst. Evol. Microbiol.">
        <title>The Global Catalogue of Microorganisms (GCM) 10K type strain sequencing project: providing services to taxonomists for standard genome sequencing and annotation.</title>
        <authorList>
            <consortium name="The Broad Institute Genomics Platform"/>
            <consortium name="The Broad Institute Genome Sequencing Center for Infectious Disease"/>
            <person name="Wu L."/>
            <person name="Ma J."/>
        </authorList>
    </citation>
    <scope>NUCLEOTIDE SEQUENCE [LARGE SCALE GENOMIC DNA]</scope>
    <source>
        <strain evidence="3">JCM 32148</strain>
    </source>
</reference>
<keyword evidence="1" id="KW-1133">Transmembrane helix</keyword>
<keyword evidence="1" id="KW-0472">Membrane</keyword>
<keyword evidence="3" id="KW-1185">Reference proteome</keyword>
<comment type="caution">
    <text evidence="2">The sequence shown here is derived from an EMBL/GenBank/DDBJ whole genome shotgun (WGS) entry which is preliminary data.</text>
</comment>
<dbReference type="EMBL" id="JBHTHM010000025">
    <property type="protein sequence ID" value="MFD0782639.1"/>
    <property type="molecule type" value="Genomic_DNA"/>
</dbReference>
<evidence type="ECO:0000313" key="2">
    <source>
        <dbReference type="EMBL" id="MFD0782639.1"/>
    </source>
</evidence>
<feature type="transmembrane region" description="Helical" evidence="1">
    <location>
        <begin position="98"/>
        <end position="119"/>
    </location>
</feature>
<accession>A0ABW2ZWE3</accession>
<sequence>MFGKLMGPAGTAARGALLLVAYFVLLAAGALGWAAVFAVAGLVALVGEYALARWSPATHTLLEKVGLRGDYRQLARDLATVLLVVAAVGPSMGELSLILLLPGAVWLIAVFAGALNTMIDRRNPVSALVRNIDLGPITFAPRPPAWTSRLAGDRLALVNIAIA</sequence>
<proteinExistence type="predicted"/>
<feature type="non-terminal residue" evidence="2">
    <location>
        <position position="163"/>
    </location>
</feature>
<dbReference type="Proteomes" id="UP001597053">
    <property type="component" value="Unassembled WGS sequence"/>
</dbReference>